<dbReference type="EMBL" id="JABSNO010000015">
    <property type="protein sequence ID" value="NRS93039.1"/>
    <property type="molecule type" value="Genomic_DNA"/>
</dbReference>
<comment type="caution">
    <text evidence="1">The sequence shown here is derived from an EMBL/GenBank/DDBJ whole genome shotgun (WGS) entry which is preliminary data.</text>
</comment>
<gene>
    <name evidence="1" type="ORF">HNQ03_002124</name>
</gene>
<sequence length="63" mass="7527">MCDFTQGFILSKSTQQLKIIHNKKSRKIKKENKKNDFIVFQCYLYEYLGLKIKHETGRFGRPS</sequence>
<protein>
    <submittedName>
        <fullName evidence="1">Uncharacterized protein</fullName>
    </submittedName>
</protein>
<organism evidence="1 2">
    <name type="scientific">Frigoriflavimonas asaccharolytica</name>
    <dbReference type="NCBI Taxonomy" id="2735899"/>
    <lineage>
        <taxon>Bacteria</taxon>
        <taxon>Pseudomonadati</taxon>
        <taxon>Bacteroidota</taxon>
        <taxon>Flavobacteriia</taxon>
        <taxon>Flavobacteriales</taxon>
        <taxon>Weeksellaceae</taxon>
        <taxon>Frigoriflavimonas</taxon>
    </lineage>
</organism>
<accession>A0A8J8G826</accession>
<dbReference type="Proteomes" id="UP000610746">
    <property type="component" value="Unassembled WGS sequence"/>
</dbReference>
<evidence type="ECO:0000313" key="2">
    <source>
        <dbReference type="Proteomes" id="UP000610746"/>
    </source>
</evidence>
<dbReference type="AlphaFoldDB" id="A0A8J8G826"/>
<reference evidence="1" key="1">
    <citation type="submission" date="2020-05" db="EMBL/GenBank/DDBJ databases">
        <title>Genomic Encyclopedia of Type Strains, Phase IV (KMG-V): Genome sequencing to study the core and pangenomes of soil and plant-associated prokaryotes.</title>
        <authorList>
            <person name="Whitman W."/>
        </authorList>
    </citation>
    <scope>NUCLEOTIDE SEQUENCE</scope>
    <source>
        <strain evidence="1">16F</strain>
    </source>
</reference>
<evidence type="ECO:0000313" key="1">
    <source>
        <dbReference type="EMBL" id="NRS93039.1"/>
    </source>
</evidence>
<name>A0A8J8G826_9FLAO</name>
<keyword evidence="2" id="KW-1185">Reference proteome</keyword>
<proteinExistence type="predicted"/>